<dbReference type="Pfam" id="PF03215">
    <property type="entry name" value="Rad17"/>
    <property type="match status" value="1"/>
</dbReference>
<evidence type="ECO:0000256" key="7">
    <source>
        <dbReference type="ARBA" id="ARBA00023306"/>
    </source>
</evidence>
<name>A0A4V1M3A9_TREME</name>
<evidence type="ECO:0000256" key="6">
    <source>
        <dbReference type="ARBA" id="ARBA00023242"/>
    </source>
</evidence>
<dbReference type="GO" id="GO:0005634">
    <property type="term" value="C:nucleus"/>
    <property type="evidence" value="ECO:0007669"/>
    <property type="project" value="UniProtKB-SubCell"/>
</dbReference>
<dbReference type="InParanoid" id="A0A4V1M3A9"/>
<organism evidence="9 10">
    <name type="scientific">Tremella mesenterica</name>
    <name type="common">Jelly fungus</name>
    <dbReference type="NCBI Taxonomy" id="5217"/>
    <lineage>
        <taxon>Eukaryota</taxon>
        <taxon>Fungi</taxon>
        <taxon>Dikarya</taxon>
        <taxon>Basidiomycota</taxon>
        <taxon>Agaricomycotina</taxon>
        <taxon>Tremellomycetes</taxon>
        <taxon>Tremellales</taxon>
        <taxon>Tremellaceae</taxon>
        <taxon>Tremella</taxon>
    </lineage>
</organism>
<evidence type="ECO:0008006" key="11">
    <source>
        <dbReference type="Google" id="ProtNLM"/>
    </source>
</evidence>
<keyword evidence="6" id="KW-0539">Nucleus</keyword>
<feature type="compositionally biased region" description="Basic residues" evidence="8">
    <location>
        <begin position="12"/>
        <end position="22"/>
    </location>
</feature>
<evidence type="ECO:0000256" key="8">
    <source>
        <dbReference type="SAM" id="MobiDB-lite"/>
    </source>
</evidence>
<dbReference type="InterPro" id="IPR004582">
    <property type="entry name" value="Checkpoint_prot_Rad17_Rad24"/>
</dbReference>
<dbReference type="Gene3D" id="3.40.50.300">
    <property type="entry name" value="P-loop containing nucleotide triphosphate hydrolases"/>
    <property type="match status" value="1"/>
</dbReference>
<comment type="similarity">
    <text evidence="2">Belongs to the rad17/RAD24 family.</text>
</comment>
<evidence type="ECO:0000256" key="4">
    <source>
        <dbReference type="ARBA" id="ARBA00022763"/>
    </source>
</evidence>
<keyword evidence="4" id="KW-0227">DNA damage</keyword>
<protein>
    <recommendedName>
        <fullName evidence="11">AAA+ ATPase domain-containing protein</fullName>
    </recommendedName>
</protein>
<evidence type="ECO:0000256" key="5">
    <source>
        <dbReference type="ARBA" id="ARBA00022840"/>
    </source>
</evidence>
<keyword evidence="3" id="KW-0547">Nucleotide-binding</keyword>
<feature type="compositionally biased region" description="Basic and acidic residues" evidence="8">
    <location>
        <begin position="744"/>
        <end position="754"/>
    </location>
</feature>
<dbReference type="InterPro" id="IPR027417">
    <property type="entry name" value="P-loop_NTPase"/>
</dbReference>
<dbReference type="GO" id="GO:0033314">
    <property type="term" value="P:mitotic DNA replication checkpoint signaling"/>
    <property type="evidence" value="ECO:0007669"/>
    <property type="project" value="TreeGrafter"/>
</dbReference>
<dbReference type="PANTHER" id="PTHR12172">
    <property type="entry name" value="CELL CYCLE CHECKPOINT PROTEIN RAD17"/>
    <property type="match status" value="1"/>
</dbReference>
<dbReference type="GO" id="GO:0006281">
    <property type="term" value="P:DNA repair"/>
    <property type="evidence" value="ECO:0007669"/>
    <property type="project" value="InterPro"/>
</dbReference>
<accession>A0A4V1M3A9</accession>
<dbReference type="GO" id="GO:0003682">
    <property type="term" value="F:chromatin binding"/>
    <property type="evidence" value="ECO:0007669"/>
    <property type="project" value="TreeGrafter"/>
</dbReference>
<evidence type="ECO:0000256" key="2">
    <source>
        <dbReference type="ARBA" id="ARBA00006168"/>
    </source>
</evidence>
<feature type="compositionally biased region" description="Polar residues" evidence="8">
    <location>
        <begin position="89"/>
        <end position="100"/>
    </location>
</feature>
<gene>
    <name evidence="9" type="ORF">M231_06500</name>
</gene>
<feature type="compositionally biased region" description="Basic and acidic residues" evidence="8">
    <location>
        <begin position="66"/>
        <end position="75"/>
    </location>
</feature>
<proteinExistence type="inferred from homology"/>
<evidence type="ECO:0000313" key="9">
    <source>
        <dbReference type="EMBL" id="RXK36230.1"/>
    </source>
</evidence>
<feature type="compositionally biased region" description="Acidic residues" evidence="8">
    <location>
        <begin position="755"/>
        <end position="775"/>
    </location>
</feature>
<evidence type="ECO:0000313" key="10">
    <source>
        <dbReference type="Proteomes" id="UP000289152"/>
    </source>
</evidence>
<dbReference type="STRING" id="5217.A0A4V1M3A9"/>
<dbReference type="GO" id="GO:0005524">
    <property type="term" value="F:ATP binding"/>
    <property type="evidence" value="ECO:0007669"/>
    <property type="project" value="UniProtKB-KW"/>
</dbReference>
<evidence type="ECO:0000256" key="3">
    <source>
        <dbReference type="ARBA" id="ARBA00022741"/>
    </source>
</evidence>
<comment type="caution">
    <text evidence="9">The sequence shown here is derived from an EMBL/GenBank/DDBJ whole genome shotgun (WGS) entry which is preliminary data.</text>
</comment>
<dbReference type="EMBL" id="SDIL01000104">
    <property type="protein sequence ID" value="RXK36230.1"/>
    <property type="molecule type" value="Genomic_DNA"/>
</dbReference>
<feature type="region of interest" description="Disordered" evidence="8">
    <location>
        <begin position="435"/>
        <end position="466"/>
    </location>
</feature>
<dbReference type="Proteomes" id="UP000289152">
    <property type="component" value="Unassembled WGS sequence"/>
</dbReference>
<feature type="compositionally biased region" description="Low complexity" evidence="8">
    <location>
        <begin position="101"/>
        <end position="110"/>
    </location>
</feature>
<dbReference type="GO" id="GO:0000077">
    <property type="term" value="P:DNA damage checkpoint signaling"/>
    <property type="evidence" value="ECO:0007669"/>
    <property type="project" value="TreeGrafter"/>
</dbReference>
<sequence>MTSKDTAQSTKTSKKSPSRRSGKNGINESKKKMSSLSSFQPMLNFTKPIVASTSAPARLDFSSKSTTKDEVDRKAMPPPLPGFLPKSRLSLSASTRQVKASSSDSGGPSSTVFHSVKTSSNSHSIKSKKVIEILDDDEDEINGKIPKARPSKISLIHAIWADRFVPSTAIELAPGKARIAKVKNWLSEALYGYPADVVLPPAGMSNQSKERIRKYKRILLLTGPAGAGKTTTIKVLARELGVELVEWGDSMDEYSVGLGTADSPDRESNATRITNFLLRDCFVPLDQNTSKPRILFMSSLPNLTHLPTREAFHSALATFCKTFTLDSCPLVIVHSEAGSGGRAEESWMDREGGGREGAVSVVGKEVLGSPYCQGIDFIPLAPTFITKALSRVLDQAIPDVKQRPPHSAVQLIALSANGDLRSAINSLQMLCGQTTRLTGNKRKRKNGDIGSGSSRTGRGSRGGKGARIDVSDDLRAVLDIVAKRENSLNLFHSLGKVFYNKRLSDPRIDEEDQEVVATVRALAVDDPLPSHLEQYQRSKSLVQMENFLPTISVDASTFTLWLHQSLPSFCTDIDQVAEAYDDLCRADMMRTDDDIWQSSPQAIAYALHIVVRGCLLALPSPVPRRNNQKVIKPQWFDAYRSERENSGQINLTWASLAKRAIKSSSIASDTSLHETWSESTAWGGIQTRSVLATETIPMMLKLEKLHNRPLLPPNAQNLSLPPYTTFIRTQSLDERDTNEETEEPSFKEEVMRNWEEDEEEEETSWLKDDEIEDWD</sequence>
<dbReference type="FunCoup" id="A0A4V1M3A9">
    <property type="interactions" value="445"/>
</dbReference>
<keyword evidence="5" id="KW-0067">ATP-binding</keyword>
<comment type="subcellular location">
    <subcellularLocation>
        <location evidence="1">Nucleus</location>
    </subcellularLocation>
</comment>
<dbReference type="GO" id="GO:0003689">
    <property type="term" value="F:DNA clamp loader activity"/>
    <property type="evidence" value="ECO:0007669"/>
    <property type="project" value="TreeGrafter"/>
</dbReference>
<keyword evidence="10" id="KW-1185">Reference proteome</keyword>
<reference evidence="9 10" key="1">
    <citation type="submission" date="2016-06" db="EMBL/GenBank/DDBJ databases">
        <title>Evolution of pathogenesis and genome organization in the Tremellales.</title>
        <authorList>
            <person name="Cuomo C."/>
            <person name="Litvintseva A."/>
            <person name="Heitman J."/>
            <person name="Chen Y."/>
            <person name="Sun S."/>
            <person name="Springer D."/>
            <person name="Dromer F."/>
            <person name="Young S."/>
            <person name="Zeng Q."/>
            <person name="Chapman S."/>
            <person name="Gujja S."/>
            <person name="Saif S."/>
            <person name="Birren B."/>
        </authorList>
    </citation>
    <scope>NUCLEOTIDE SEQUENCE [LARGE SCALE GENOMIC DNA]</scope>
    <source>
        <strain evidence="9 10">ATCC 28783</strain>
    </source>
</reference>
<evidence type="ECO:0000256" key="1">
    <source>
        <dbReference type="ARBA" id="ARBA00004123"/>
    </source>
</evidence>
<feature type="region of interest" description="Disordered" evidence="8">
    <location>
        <begin position="54"/>
        <end position="118"/>
    </location>
</feature>
<feature type="compositionally biased region" description="Low complexity" evidence="8">
    <location>
        <begin position="1"/>
        <end position="11"/>
    </location>
</feature>
<feature type="region of interest" description="Disordered" evidence="8">
    <location>
        <begin position="730"/>
        <end position="775"/>
    </location>
</feature>
<keyword evidence="7" id="KW-0131">Cell cycle</keyword>
<dbReference type="SUPFAM" id="SSF52540">
    <property type="entry name" value="P-loop containing nucleoside triphosphate hydrolases"/>
    <property type="match status" value="1"/>
</dbReference>
<dbReference type="VEuPathDB" id="FungiDB:TREMEDRAFT_30228"/>
<dbReference type="AlphaFoldDB" id="A0A4V1M3A9"/>
<feature type="region of interest" description="Disordered" evidence="8">
    <location>
        <begin position="1"/>
        <end position="39"/>
    </location>
</feature>
<dbReference type="PANTHER" id="PTHR12172:SF0">
    <property type="entry name" value="CELL CYCLE CHECKPOINT PROTEIN RAD17"/>
    <property type="match status" value="1"/>
</dbReference>
<dbReference type="OrthoDB" id="10265971at2759"/>